<dbReference type="Proteomes" id="UP000238413">
    <property type="component" value="Chromosome"/>
</dbReference>
<dbReference type="EMBL" id="CP026652">
    <property type="protein sequence ID" value="AVH55583.1"/>
    <property type="molecule type" value="Genomic_DNA"/>
</dbReference>
<feature type="domain" description="Roadblock/LAMTOR2" evidence="2">
    <location>
        <begin position="123"/>
        <end position="236"/>
    </location>
</feature>
<dbReference type="PANTHER" id="PTHR36222">
    <property type="entry name" value="SERINE PROTEASE INHIBITOR RV3364C"/>
    <property type="match status" value="1"/>
</dbReference>
<dbReference type="Gene3D" id="3.30.450.30">
    <property type="entry name" value="Dynein light chain 2a, cytoplasmic"/>
    <property type="match status" value="1"/>
</dbReference>
<dbReference type="SMART" id="SM00960">
    <property type="entry name" value="Robl_LC7"/>
    <property type="match status" value="1"/>
</dbReference>
<gene>
    <name evidence="3" type="ORF">C4B68_07080</name>
</gene>
<reference evidence="3 4" key="1">
    <citation type="submission" date="2018-02" db="EMBL/GenBank/DDBJ databases">
        <title>Complete genome sequence of Streptomyces dengpaensis, the producer of angucyclines.</title>
        <authorList>
            <person name="Yumei L."/>
        </authorList>
    </citation>
    <scope>NUCLEOTIDE SEQUENCE [LARGE SCALE GENOMIC DNA]</scope>
    <source>
        <strain evidence="3 4">XZHG99</strain>
    </source>
</reference>
<feature type="compositionally biased region" description="Basic and acidic residues" evidence="1">
    <location>
        <begin position="69"/>
        <end position="81"/>
    </location>
</feature>
<dbReference type="SUPFAM" id="SSF103196">
    <property type="entry name" value="Roadblock/LC7 domain"/>
    <property type="match status" value="1"/>
</dbReference>
<dbReference type="InterPro" id="IPR053141">
    <property type="entry name" value="Mycobact_SerProt_Inhib_Rv3364c"/>
</dbReference>
<evidence type="ECO:0000313" key="3">
    <source>
        <dbReference type="EMBL" id="AVH55583.1"/>
    </source>
</evidence>
<evidence type="ECO:0000259" key="2">
    <source>
        <dbReference type="SMART" id="SM00960"/>
    </source>
</evidence>
<dbReference type="PANTHER" id="PTHR36222:SF1">
    <property type="entry name" value="SERINE PROTEASE INHIBITOR RV3364C"/>
    <property type="match status" value="1"/>
</dbReference>
<keyword evidence="4" id="KW-1185">Reference proteome</keyword>
<feature type="compositionally biased region" description="Polar residues" evidence="1">
    <location>
        <begin position="20"/>
        <end position="34"/>
    </location>
</feature>
<feature type="compositionally biased region" description="Polar residues" evidence="1">
    <location>
        <begin position="57"/>
        <end position="68"/>
    </location>
</feature>
<dbReference type="InterPro" id="IPR004942">
    <property type="entry name" value="Roadblock/LAMTOR2_dom"/>
</dbReference>
<organism evidence="3 4">
    <name type="scientific">Streptomyces dengpaensis</name>
    <dbReference type="NCBI Taxonomy" id="2049881"/>
    <lineage>
        <taxon>Bacteria</taxon>
        <taxon>Bacillati</taxon>
        <taxon>Actinomycetota</taxon>
        <taxon>Actinomycetes</taxon>
        <taxon>Kitasatosporales</taxon>
        <taxon>Streptomycetaceae</taxon>
        <taxon>Streptomyces</taxon>
    </lineage>
</organism>
<accession>A0ABN5HYA9</accession>
<sequence>MPRRHAAPRPAQGRLFPNAPSGSSPARKPPSTSHARNHPSRPKRTSCPTSPARPAGRSTTGRPTLHSNLQRDRRASPRARDPLPQSPTHRARFAVAPTVQGTEIRRFSMTDETSTSRPGQVLGWLFEPLVSLPHVVGAVLASQDGMVLAYAGLDSDEKEAETKADRMAAVISGMHGVAHGVAELNGSTGRDLEQVLMKHKTFSVIVMRAGRGVPTEVSLSAGRDPARVDSVLGVWTTWEADEGAVAYEMVQTIRRMGERLSTPARVSGAHAGAGQ</sequence>
<feature type="region of interest" description="Disordered" evidence="1">
    <location>
        <begin position="1"/>
        <end position="92"/>
    </location>
</feature>
<dbReference type="Pfam" id="PF03259">
    <property type="entry name" value="Robl_LC7"/>
    <property type="match status" value="1"/>
</dbReference>
<proteinExistence type="predicted"/>
<evidence type="ECO:0000256" key="1">
    <source>
        <dbReference type="SAM" id="MobiDB-lite"/>
    </source>
</evidence>
<feature type="compositionally biased region" description="Basic residues" evidence="1">
    <location>
        <begin position="35"/>
        <end position="44"/>
    </location>
</feature>
<protein>
    <recommendedName>
        <fullName evidence="2">Roadblock/LAMTOR2 domain-containing protein</fullName>
    </recommendedName>
</protein>
<name>A0ABN5HYA9_9ACTN</name>
<evidence type="ECO:0000313" key="4">
    <source>
        <dbReference type="Proteomes" id="UP000238413"/>
    </source>
</evidence>